<evidence type="ECO:0000256" key="1">
    <source>
        <dbReference type="SAM" id="Phobius"/>
    </source>
</evidence>
<evidence type="ECO:0000313" key="3">
    <source>
        <dbReference type="Proteomes" id="UP000198948"/>
    </source>
</evidence>
<evidence type="ECO:0000313" key="2">
    <source>
        <dbReference type="EMBL" id="SER72849.1"/>
    </source>
</evidence>
<proteinExistence type="predicted"/>
<dbReference type="OrthoDB" id="2181557at2"/>
<dbReference type="InterPro" id="IPR024008">
    <property type="entry name" value="BsaA"/>
</dbReference>
<reference evidence="2 3" key="1">
    <citation type="submission" date="2016-10" db="EMBL/GenBank/DDBJ databases">
        <authorList>
            <person name="de Groot N.N."/>
        </authorList>
    </citation>
    <scope>NUCLEOTIDE SEQUENCE [LARGE SCALE GENOMIC DNA]</scope>
    <source>
        <strain evidence="2 3">DSM 13760</strain>
    </source>
</reference>
<dbReference type="EMBL" id="FOHA01000004">
    <property type="protein sequence ID" value="SER72849.1"/>
    <property type="molecule type" value="Genomic_DNA"/>
</dbReference>
<keyword evidence="1" id="KW-1133">Transmembrane helix</keyword>
<sequence>MDFLRKVITRLSYRFLLFFFTLTFSIVLVVGSTYSWLVTEDNIENHFTAGYLSVRIQELFKDKKDWQPGLSVKKDIRVENTSNVPAIVRVSFDEHMLSFEIDTTDGVGKGNGNLLRQAGNPPVTIKEDDVATWKKGETFSYGQLKLKSKEVEKGPYLLKDPARANTKLLKYMNLKFGVLKDWPIPPADINKAFWVYEDGYFYYSQFVEPGKATEILLADLELSADSPNALKATLYDLGINLEAVSATEGALDTWGLSQTTSKVYELINPKIMNRTN</sequence>
<gene>
    <name evidence="2" type="ORF">SAMN04488559_10491</name>
</gene>
<dbReference type="NCBIfam" id="TIGR04090">
    <property type="entry name" value="exp_by_SipW_IV"/>
    <property type="match status" value="1"/>
</dbReference>
<name>A0A1H9RLN3_9LACT</name>
<dbReference type="AlphaFoldDB" id="A0A1H9RLN3"/>
<accession>A0A1H9RLN3</accession>
<protein>
    <submittedName>
        <fullName evidence="2">Alternate signal-mediated exported protein, CPF_0494 family</fullName>
    </submittedName>
</protein>
<dbReference type="RefSeq" id="WP_092650892.1">
    <property type="nucleotide sequence ID" value="NZ_FOHA01000004.1"/>
</dbReference>
<dbReference type="STRING" id="142588.SAMN04488559_10491"/>
<dbReference type="Proteomes" id="UP000198948">
    <property type="component" value="Unassembled WGS sequence"/>
</dbReference>
<keyword evidence="1" id="KW-0472">Membrane</keyword>
<feature type="transmembrane region" description="Helical" evidence="1">
    <location>
        <begin position="12"/>
        <end position="37"/>
    </location>
</feature>
<keyword evidence="1" id="KW-0812">Transmembrane</keyword>
<organism evidence="2 3">
    <name type="scientific">Isobaculum melis</name>
    <dbReference type="NCBI Taxonomy" id="142588"/>
    <lineage>
        <taxon>Bacteria</taxon>
        <taxon>Bacillati</taxon>
        <taxon>Bacillota</taxon>
        <taxon>Bacilli</taxon>
        <taxon>Lactobacillales</taxon>
        <taxon>Carnobacteriaceae</taxon>
        <taxon>Isobaculum</taxon>
    </lineage>
</organism>
<keyword evidence="3" id="KW-1185">Reference proteome</keyword>